<gene>
    <name evidence="2" type="ORF">FCULG_00004529</name>
</gene>
<dbReference type="EMBL" id="PVEM01000001">
    <property type="protein sequence ID" value="PTD13532.1"/>
    <property type="molecule type" value="Genomic_DNA"/>
</dbReference>
<feature type="chain" id="PRO_5015735895" description="Secreted protein" evidence="1">
    <location>
        <begin position="31"/>
        <end position="141"/>
    </location>
</feature>
<protein>
    <recommendedName>
        <fullName evidence="4">Secreted protein</fullName>
    </recommendedName>
</protein>
<dbReference type="Proteomes" id="UP000241587">
    <property type="component" value="Unassembled WGS sequence"/>
</dbReference>
<name>A0A2T4HCJ8_FUSCU</name>
<evidence type="ECO:0000256" key="1">
    <source>
        <dbReference type="SAM" id="SignalP"/>
    </source>
</evidence>
<evidence type="ECO:0000313" key="3">
    <source>
        <dbReference type="Proteomes" id="UP000241587"/>
    </source>
</evidence>
<accession>A0A2T4HCJ8</accession>
<keyword evidence="3" id="KW-1185">Reference proteome</keyword>
<evidence type="ECO:0000313" key="2">
    <source>
        <dbReference type="EMBL" id="PTD13532.1"/>
    </source>
</evidence>
<feature type="signal peptide" evidence="1">
    <location>
        <begin position="1"/>
        <end position="30"/>
    </location>
</feature>
<keyword evidence="1" id="KW-0732">Signal</keyword>
<sequence>MFKILHSRHRIRANLFRLLYHLFQLILLQTLDLDLHIDTQTHVQRLHIAHKMHRRVDHAVFDVRRHFDTHLRCASVHGRLEASSVTSSEELFWVRLALVAGTAEDLGHGELDIEVLAFDAALSSANCFCARRVEYRCGFCV</sequence>
<proteinExistence type="predicted"/>
<reference evidence="2 3" key="1">
    <citation type="submission" date="2018-02" db="EMBL/GenBank/DDBJ databases">
        <title>Fusarium culmorum secondary metabolites in fungal-bacterial-plant interactions.</title>
        <authorList>
            <person name="Schmidt R."/>
        </authorList>
    </citation>
    <scope>NUCLEOTIDE SEQUENCE [LARGE SCALE GENOMIC DNA]</scope>
    <source>
        <strain evidence="2 3">PV</strain>
    </source>
</reference>
<comment type="caution">
    <text evidence="2">The sequence shown here is derived from an EMBL/GenBank/DDBJ whole genome shotgun (WGS) entry which is preliminary data.</text>
</comment>
<organism evidence="2 3">
    <name type="scientific">Fusarium culmorum</name>
    <dbReference type="NCBI Taxonomy" id="5516"/>
    <lineage>
        <taxon>Eukaryota</taxon>
        <taxon>Fungi</taxon>
        <taxon>Dikarya</taxon>
        <taxon>Ascomycota</taxon>
        <taxon>Pezizomycotina</taxon>
        <taxon>Sordariomycetes</taxon>
        <taxon>Hypocreomycetidae</taxon>
        <taxon>Hypocreales</taxon>
        <taxon>Nectriaceae</taxon>
        <taxon>Fusarium</taxon>
    </lineage>
</organism>
<evidence type="ECO:0008006" key="4">
    <source>
        <dbReference type="Google" id="ProtNLM"/>
    </source>
</evidence>
<dbReference type="AlphaFoldDB" id="A0A2T4HCJ8"/>